<dbReference type="GO" id="GO:0016853">
    <property type="term" value="F:isomerase activity"/>
    <property type="evidence" value="ECO:0007669"/>
    <property type="project" value="UniProtKB-KW"/>
</dbReference>
<protein>
    <submittedName>
        <fullName evidence="4">Maleylpyruvate isomerase family mycothiol-dependent enzyme</fullName>
    </submittedName>
</protein>
<evidence type="ECO:0000256" key="1">
    <source>
        <dbReference type="SAM" id="MobiDB-lite"/>
    </source>
</evidence>
<dbReference type="SUPFAM" id="SSF109854">
    <property type="entry name" value="DinB/YfiT-like putative metalloenzymes"/>
    <property type="match status" value="1"/>
</dbReference>
<dbReference type="InterPro" id="IPR017517">
    <property type="entry name" value="Maleyloyr_isom"/>
</dbReference>
<accession>A0ABW1A774</accession>
<feature type="domain" description="Mycothiol-dependent maleylpyruvate isomerase metal-binding" evidence="3">
    <location>
        <begin position="16"/>
        <end position="142"/>
    </location>
</feature>
<evidence type="ECO:0000313" key="4">
    <source>
        <dbReference type="EMBL" id="MFC5751390.1"/>
    </source>
</evidence>
<evidence type="ECO:0000259" key="2">
    <source>
        <dbReference type="Pfam" id="PF07398"/>
    </source>
</evidence>
<dbReference type="NCBIfam" id="TIGR03083">
    <property type="entry name" value="maleylpyruvate isomerase family mycothiol-dependent enzyme"/>
    <property type="match status" value="1"/>
</dbReference>
<feature type="domain" description="MDMPI C-terminal" evidence="2">
    <location>
        <begin position="155"/>
        <end position="255"/>
    </location>
</feature>
<comment type="caution">
    <text evidence="4">The sequence shown here is derived from an EMBL/GenBank/DDBJ whole genome shotgun (WGS) entry which is preliminary data.</text>
</comment>
<evidence type="ECO:0000259" key="3">
    <source>
        <dbReference type="Pfam" id="PF11716"/>
    </source>
</evidence>
<name>A0ABW1A774_9ACTN</name>
<dbReference type="Pfam" id="PF11716">
    <property type="entry name" value="MDMPI_N"/>
    <property type="match status" value="1"/>
</dbReference>
<feature type="compositionally biased region" description="Acidic residues" evidence="1">
    <location>
        <begin position="74"/>
        <end position="85"/>
    </location>
</feature>
<dbReference type="Pfam" id="PF07398">
    <property type="entry name" value="MDMPI_C"/>
    <property type="match status" value="1"/>
</dbReference>
<sequence length="267" mass="28836">MPPLSFDRHRAEIVRQTELLRETVKEPDSADLTAPVPTRPDWTLGRLLRHLGGAHRRAEEVVRTRAAGTPPEGRDDDESAPADEDAAALDGRLAEGAERLAETLAAAGPEAEVWTPVPGVASAAFWARRMAFETAVTRADAALVTGAAYTLDEDVALGMLDEWMEYGTSPEAYREAPGRPALLGPGRTLHFHATGTSPGAAGEWLVDLTGDRPVWRHAHQKAAVAARGPLTDLVMLLYGRPAGGVEIFGDRTLLDLWLDRSASWLNE</sequence>
<dbReference type="InterPro" id="IPR024344">
    <property type="entry name" value="MDMPI_metal-binding"/>
</dbReference>
<dbReference type="Gene3D" id="1.20.120.450">
    <property type="entry name" value="dinb family like domain"/>
    <property type="match status" value="1"/>
</dbReference>
<dbReference type="PANTHER" id="PTHR40758">
    <property type="entry name" value="CONSERVED PROTEIN"/>
    <property type="match status" value="1"/>
</dbReference>
<reference evidence="5" key="1">
    <citation type="journal article" date="2019" name="Int. J. Syst. Evol. Microbiol.">
        <title>The Global Catalogue of Microorganisms (GCM) 10K type strain sequencing project: providing services to taxonomists for standard genome sequencing and annotation.</title>
        <authorList>
            <consortium name="The Broad Institute Genomics Platform"/>
            <consortium name="The Broad Institute Genome Sequencing Center for Infectious Disease"/>
            <person name="Wu L."/>
            <person name="Ma J."/>
        </authorList>
    </citation>
    <scope>NUCLEOTIDE SEQUENCE [LARGE SCALE GENOMIC DNA]</scope>
    <source>
        <strain evidence="5">KCTC 42087</strain>
    </source>
</reference>
<feature type="region of interest" description="Disordered" evidence="1">
    <location>
        <begin position="58"/>
        <end position="85"/>
    </location>
</feature>
<evidence type="ECO:0000313" key="5">
    <source>
        <dbReference type="Proteomes" id="UP001596074"/>
    </source>
</evidence>
<dbReference type="InterPro" id="IPR034660">
    <property type="entry name" value="DinB/YfiT-like"/>
</dbReference>
<proteinExistence type="predicted"/>
<keyword evidence="5" id="KW-1185">Reference proteome</keyword>
<gene>
    <name evidence="4" type="ORF">ACFPZN_37725</name>
</gene>
<dbReference type="RefSeq" id="WP_378287299.1">
    <property type="nucleotide sequence ID" value="NZ_JBHSON010000068.1"/>
</dbReference>
<keyword evidence="4" id="KW-0413">Isomerase</keyword>
<dbReference type="EMBL" id="JBHSON010000068">
    <property type="protein sequence ID" value="MFC5751390.1"/>
    <property type="molecule type" value="Genomic_DNA"/>
</dbReference>
<organism evidence="4 5">
    <name type="scientific">Actinomadura rugatobispora</name>
    <dbReference type="NCBI Taxonomy" id="1994"/>
    <lineage>
        <taxon>Bacteria</taxon>
        <taxon>Bacillati</taxon>
        <taxon>Actinomycetota</taxon>
        <taxon>Actinomycetes</taxon>
        <taxon>Streptosporangiales</taxon>
        <taxon>Thermomonosporaceae</taxon>
        <taxon>Actinomadura</taxon>
    </lineage>
</organism>
<dbReference type="PANTHER" id="PTHR40758:SF1">
    <property type="entry name" value="CONSERVED PROTEIN"/>
    <property type="match status" value="1"/>
</dbReference>
<dbReference type="Proteomes" id="UP001596074">
    <property type="component" value="Unassembled WGS sequence"/>
</dbReference>
<dbReference type="InterPro" id="IPR010872">
    <property type="entry name" value="MDMPI_C-term_domain"/>
</dbReference>